<keyword evidence="3" id="KW-1185">Reference proteome</keyword>
<proteinExistence type="predicted"/>
<dbReference type="Pfam" id="PF24035">
    <property type="entry name" value="DUF7344"/>
    <property type="match status" value="1"/>
</dbReference>
<dbReference type="AlphaFoldDB" id="A0A1N7FAI8"/>
<dbReference type="Proteomes" id="UP000186914">
    <property type="component" value="Unassembled WGS sequence"/>
</dbReference>
<accession>A0A1N7FAI8</accession>
<protein>
    <recommendedName>
        <fullName evidence="1">DUF7344 domain-containing protein</fullName>
    </recommendedName>
</protein>
<dbReference type="EMBL" id="FTNO01000008">
    <property type="protein sequence ID" value="SIR97304.1"/>
    <property type="molecule type" value="Genomic_DNA"/>
</dbReference>
<organism evidence="2 3">
    <name type="scientific">Haladaptatus litoreus</name>
    <dbReference type="NCBI Taxonomy" id="553468"/>
    <lineage>
        <taxon>Archaea</taxon>
        <taxon>Methanobacteriati</taxon>
        <taxon>Methanobacteriota</taxon>
        <taxon>Stenosarchaea group</taxon>
        <taxon>Halobacteria</taxon>
        <taxon>Halobacteriales</taxon>
        <taxon>Haladaptataceae</taxon>
        <taxon>Haladaptatus</taxon>
    </lineage>
</organism>
<reference evidence="3" key="1">
    <citation type="submission" date="2017-01" db="EMBL/GenBank/DDBJ databases">
        <authorList>
            <person name="Varghese N."/>
            <person name="Submissions S."/>
        </authorList>
    </citation>
    <scope>NUCLEOTIDE SEQUENCE [LARGE SCALE GENOMIC DNA]</scope>
    <source>
        <strain evidence="3">CGMCC 1.7737</strain>
    </source>
</reference>
<evidence type="ECO:0000313" key="2">
    <source>
        <dbReference type="EMBL" id="SIR97304.1"/>
    </source>
</evidence>
<sequence length="119" mass="13832">MERDDHPSVDEIFEVLTHPRRRLLLQYFKHNSNPIDLDDLAARVARWEQDPAAVPSEIEIDHVRTALHKTHLPQIDAVGLIVYDLDSHAIHYDQSRIRAAMENVVNVIEFLYTQQPDSK</sequence>
<dbReference type="OrthoDB" id="21363at2157"/>
<evidence type="ECO:0000259" key="1">
    <source>
        <dbReference type="Pfam" id="PF24035"/>
    </source>
</evidence>
<dbReference type="InterPro" id="IPR055768">
    <property type="entry name" value="DUF7344"/>
</dbReference>
<gene>
    <name evidence="2" type="ORF">SAMN05421858_4875</name>
</gene>
<name>A0A1N7FAI8_9EURY</name>
<dbReference type="InterPro" id="IPR036388">
    <property type="entry name" value="WH-like_DNA-bd_sf"/>
</dbReference>
<evidence type="ECO:0000313" key="3">
    <source>
        <dbReference type="Proteomes" id="UP000186914"/>
    </source>
</evidence>
<dbReference type="Gene3D" id="1.10.10.10">
    <property type="entry name" value="Winged helix-like DNA-binding domain superfamily/Winged helix DNA-binding domain"/>
    <property type="match status" value="1"/>
</dbReference>
<feature type="domain" description="DUF7344" evidence="1">
    <location>
        <begin position="13"/>
        <end position="90"/>
    </location>
</feature>
<dbReference type="RefSeq" id="WP_076433395.1">
    <property type="nucleotide sequence ID" value="NZ_FTNO01000008.1"/>
</dbReference>